<dbReference type="GO" id="GO:0030422">
    <property type="term" value="P:siRNA processing"/>
    <property type="evidence" value="ECO:0007669"/>
    <property type="project" value="TreeGrafter"/>
</dbReference>
<name>A0A9P6HJJ1_9AGAM</name>
<reference evidence="4" key="2">
    <citation type="submission" date="2020-11" db="EMBL/GenBank/DDBJ databases">
        <authorList>
            <consortium name="DOE Joint Genome Institute"/>
            <person name="Kuo A."/>
            <person name="Miyauchi S."/>
            <person name="Kiss E."/>
            <person name="Drula E."/>
            <person name="Kohler A."/>
            <person name="Sanchez-Garcia M."/>
            <person name="Andreopoulos B."/>
            <person name="Barry K.W."/>
            <person name="Bonito G."/>
            <person name="Buee M."/>
            <person name="Carver A."/>
            <person name="Chen C."/>
            <person name="Cichocki N."/>
            <person name="Clum A."/>
            <person name="Culley D."/>
            <person name="Crous P.W."/>
            <person name="Fauchery L."/>
            <person name="Girlanda M."/>
            <person name="Hayes R."/>
            <person name="Keri Z."/>
            <person name="Labutti K."/>
            <person name="Lipzen A."/>
            <person name="Lombard V."/>
            <person name="Magnuson J."/>
            <person name="Maillard F."/>
            <person name="Morin E."/>
            <person name="Murat C."/>
            <person name="Nolan M."/>
            <person name="Ohm R."/>
            <person name="Pangilinan J."/>
            <person name="Pereira M."/>
            <person name="Perotto S."/>
            <person name="Peter M."/>
            <person name="Riley R."/>
            <person name="Sitrit Y."/>
            <person name="Stielow B."/>
            <person name="Szollosi G."/>
            <person name="Zifcakova L."/>
            <person name="Stursova M."/>
            <person name="Spatafora J.W."/>
            <person name="Tedersoo L."/>
            <person name="Vaario L.-M."/>
            <person name="Yamada A."/>
            <person name="Yan M."/>
            <person name="Wang P."/>
            <person name="Xu J."/>
            <person name="Bruns T."/>
            <person name="Baldrian P."/>
            <person name="Vilgalys R."/>
            <person name="Henrissat B."/>
            <person name="Grigoriev I.V."/>
            <person name="Hibbett D."/>
            <person name="Nagy L.G."/>
            <person name="Martin F.M."/>
        </authorList>
    </citation>
    <scope>NUCLEOTIDE SEQUENCE</scope>
    <source>
        <strain evidence="4">UH-Tt-Lm1</strain>
    </source>
</reference>
<evidence type="ECO:0000256" key="2">
    <source>
        <dbReference type="SAM" id="MobiDB-lite"/>
    </source>
</evidence>
<feature type="compositionally biased region" description="Acidic residues" evidence="2">
    <location>
        <begin position="23"/>
        <end position="35"/>
    </location>
</feature>
<feature type="region of interest" description="Disordered" evidence="2">
    <location>
        <begin position="1"/>
        <end position="59"/>
    </location>
</feature>
<accession>A0A9P6HJJ1</accession>
<dbReference type="PANTHER" id="PTHR23079">
    <property type="entry name" value="RNA-DEPENDENT RNA POLYMERASE"/>
    <property type="match status" value="1"/>
</dbReference>
<dbReference type="EMBL" id="WIUZ02000004">
    <property type="protein sequence ID" value="KAF9788563.1"/>
    <property type="molecule type" value="Genomic_DNA"/>
</dbReference>
<dbReference type="GO" id="GO:0003723">
    <property type="term" value="F:RNA binding"/>
    <property type="evidence" value="ECO:0007669"/>
    <property type="project" value="UniProtKB-KW"/>
</dbReference>
<evidence type="ECO:0000313" key="4">
    <source>
        <dbReference type="EMBL" id="KAF9788563.1"/>
    </source>
</evidence>
<dbReference type="GO" id="GO:0003968">
    <property type="term" value="F:RNA-directed RNA polymerase activity"/>
    <property type="evidence" value="ECO:0007669"/>
    <property type="project" value="UniProtKB-KW"/>
</dbReference>
<dbReference type="AlphaFoldDB" id="A0A9P6HJJ1"/>
<keyword evidence="1" id="KW-0808">Transferase</keyword>
<feature type="compositionally biased region" description="Polar residues" evidence="2">
    <location>
        <begin position="1"/>
        <end position="12"/>
    </location>
</feature>
<evidence type="ECO:0000256" key="1">
    <source>
        <dbReference type="RuleBase" id="RU363098"/>
    </source>
</evidence>
<dbReference type="Pfam" id="PF05183">
    <property type="entry name" value="RdRP"/>
    <property type="match status" value="1"/>
</dbReference>
<protein>
    <recommendedName>
        <fullName evidence="1">RNA-dependent RNA polymerase</fullName>
        <ecNumber evidence="1">2.7.7.48</ecNumber>
    </recommendedName>
</protein>
<evidence type="ECO:0000313" key="5">
    <source>
        <dbReference type="Proteomes" id="UP000736335"/>
    </source>
</evidence>
<dbReference type="Proteomes" id="UP000736335">
    <property type="component" value="Unassembled WGS sequence"/>
</dbReference>
<comment type="caution">
    <text evidence="4">The sequence shown here is derived from an EMBL/GenBank/DDBJ whole genome shotgun (WGS) entry which is preliminary data.</text>
</comment>
<sequence length="1080" mass="121273">MVKSVVSQSSTEWDFGTPIPFEGLEDLESFEDQAPTDDRQTPQSFASTQTVIDTPADLSPGRSILMKRKRSNSASECSRDVRRLVAGSNGDSLPHYLTVSEGWKSFLQRGYSWGVLWELVRINQLDPSLAITPKICRDLLGKSVDVGPHVRAILLETKSAEDPISNLEKAELDAQSPWKHLDFEESPLGYPSSGPLGYGGQVEFIVRVTESLQLLQQSPQRCPSTRFGRRFGSASFLKLTFSKEAQEKLRKQPDGLLNYVQQPIIIAGKVFRGYSTRDSNVFYVQTNEVSADTERVKGWLTRDPFLSAVSFLDFINWHNPLEHNKNQSMSKWTSRFQLGQSTSIPGVVLNPENIYHIKDEVSPSFTGQGKAPSAKIMTDGCGFANLATLRSIKEVLELDSIPTAVQCRVAGAKGLLLLHPNEANNMLSTPEIYLRDSQRKILYPELHDTAHLTVDVLRTSHLTTPARLSYETIINLAENGVPPNIFFGLLQLGVEVVLDGLFSWPEDPLPLSVMSHDSMLKLHSSVNRAGAVSGAKLARRDIAYARAKGYIWDHKQEEGDENTEPLEDLPRSTAWWPDYTSGQPSSLEETVLVLIEAGFHPLTEWILQEKLRQVINTALNRFSVSKPKIPIAESCSAFVVPDPLGILKEGEIQVRSSFSIKSAPGGESPVILGEVLVTRHPCKVPTDVQKVRAVDYPELRAYTDVIVFPIEGSCSLASFLGGGDYDGDKVEVFWNEDFVKTFIPPDQSSALDPPDLSGSFTQSTVTVSEFLDEISGKPEMEQIHAVQRHLLSPLSRDEHLLGVYNELWLMSMYHHGYGHEETKSLAYKFTTILDGPKTGLKILDTVLKSDRERYQWHLRPAWTMEDKTQAQSNSKNLVPIPRGKSLGPFIMDILGEQLHQVVGAAKRKVEMTLRGLRPPPPDPALLAPHLFQIEALRKYESEAAEDQECKIYADMLRRELKALRTHVDDVHAKWTRATGKTFTDLPIETRQDKLRALSKEFARDPPLEVRIGYIALKTRRERMDFKASYAYDRHPRQRFPWDVAMTTLCELKAASTPGVSRYVVQYMHDPMRVVDHGKRR</sequence>
<reference evidence="4" key="1">
    <citation type="journal article" date="2020" name="Nat. Commun.">
        <title>Large-scale genome sequencing of mycorrhizal fungi provides insights into the early evolution of symbiotic traits.</title>
        <authorList>
            <person name="Miyauchi S."/>
            <person name="Kiss E."/>
            <person name="Kuo A."/>
            <person name="Drula E."/>
            <person name="Kohler A."/>
            <person name="Sanchez-Garcia M."/>
            <person name="Morin E."/>
            <person name="Andreopoulos B."/>
            <person name="Barry K.W."/>
            <person name="Bonito G."/>
            <person name="Buee M."/>
            <person name="Carver A."/>
            <person name="Chen C."/>
            <person name="Cichocki N."/>
            <person name="Clum A."/>
            <person name="Culley D."/>
            <person name="Crous P.W."/>
            <person name="Fauchery L."/>
            <person name="Girlanda M."/>
            <person name="Hayes R.D."/>
            <person name="Keri Z."/>
            <person name="LaButti K."/>
            <person name="Lipzen A."/>
            <person name="Lombard V."/>
            <person name="Magnuson J."/>
            <person name="Maillard F."/>
            <person name="Murat C."/>
            <person name="Nolan M."/>
            <person name="Ohm R.A."/>
            <person name="Pangilinan J."/>
            <person name="Pereira M.F."/>
            <person name="Perotto S."/>
            <person name="Peter M."/>
            <person name="Pfister S."/>
            <person name="Riley R."/>
            <person name="Sitrit Y."/>
            <person name="Stielow J.B."/>
            <person name="Szollosi G."/>
            <person name="Zifcakova L."/>
            <person name="Stursova M."/>
            <person name="Spatafora J.W."/>
            <person name="Tedersoo L."/>
            <person name="Vaario L.M."/>
            <person name="Yamada A."/>
            <person name="Yan M."/>
            <person name="Wang P."/>
            <person name="Xu J."/>
            <person name="Bruns T."/>
            <person name="Baldrian P."/>
            <person name="Vilgalys R."/>
            <person name="Dunand C."/>
            <person name="Henrissat B."/>
            <person name="Grigoriev I.V."/>
            <person name="Hibbett D."/>
            <person name="Nagy L.G."/>
            <person name="Martin F.M."/>
        </authorList>
    </citation>
    <scope>NUCLEOTIDE SEQUENCE</scope>
    <source>
        <strain evidence="4">UH-Tt-Lm1</strain>
    </source>
</reference>
<keyword evidence="5" id="KW-1185">Reference proteome</keyword>
<keyword evidence="1" id="KW-0548">Nucleotidyltransferase</keyword>
<dbReference type="OrthoDB" id="10055769at2759"/>
<comment type="catalytic activity">
    <reaction evidence="1">
        <text>RNA(n) + a ribonucleoside 5'-triphosphate = RNA(n+1) + diphosphate</text>
        <dbReference type="Rhea" id="RHEA:21248"/>
        <dbReference type="Rhea" id="RHEA-COMP:14527"/>
        <dbReference type="Rhea" id="RHEA-COMP:17342"/>
        <dbReference type="ChEBI" id="CHEBI:33019"/>
        <dbReference type="ChEBI" id="CHEBI:61557"/>
        <dbReference type="ChEBI" id="CHEBI:140395"/>
        <dbReference type="EC" id="2.7.7.48"/>
    </reaction>
</comment>
<organism evidence="4 5">
    <name type="scientific">Thelephora terrestris</name>
    <dbReference type="NCBI Taxonomy" id="56493"/>
    <lineage>
        <taxon>Eukaryota</taxon>
        <taxon>Fungi</taxon>
        <taxon>Dikarya</taxon>
        <taxon>Basidiomycota</taxon>
        <taxon>Agaricomycotina</taxon>
        <taxon>Agaricomycetes</taxon>
        <taxon>Thelephorales</taxon>
        <taxon>Thelephoraceae</taxon>
        <taxon>Thelephora</taxon>
    </lineage>
</organism>
<dbReference type="GO" id="GO:0031380">
    <property type="term" value="C:nuclear RNA-directed RNA polymerase complex"/>
    <property type="evidence" value="ECO:0007669"/>
    <property type="project" value="TreeGrafter"/>
</dbReference>
<dbReference type="InterPro" id="IPR007855">
    <property type="entry name" value="RDRP"/>
</dbReference>
<feature type="compositionally biased region" description="Polar residues" evidence="2">
    <location>
        <begin position="41"/>
        <end position="52"/>
    </location>
</feature>
<proteinExistence type="inferred from homology"/>
<comment type="similarity">
    <text evidence="1">Belongs to the RdRP family.</text>
</comment>
<dbReference type="PANTHER" id="PTHR23079:SF14">
    <property type="entry name" value="RNA-DEPENDENT RNA POLYMERASE"/>
    <property type="match status" value="1"/>
</dbReference>
<feature type="domain" description="RDRP core" evidence="3">
    <location>
        <begin position="214"/>
        <end position="872"/>
    </location>
</feature>
<dbReference type="EC" id="2.7.7.48" evidence="1"/>
<dbReference type="InterPro" id="IPR057596">
    <property type="entry name" value="RDRP_core"/>
</dbReference>
<keyword evidence="1" id="KW-0696">RNA-directed RNA polymerase</keyword>
<evidence type="ECO:0000259" key="3">
    <source>
        <dbReference type="Pfam" id="PF05183"/>
    </source>
</evidence>
<keyword evidence="1" id="KW-0694">RNA-binding</keyword>
<gene>
    <name evidence="4" type="ORF">BJ322DRAFT_1049657</name>
</gene>